<comment type="caution">
    <text evidence="2">The sequence shown here is derived from an EMBL/GenBank/DDBJ whole genome shotgun (WGS) entry which is preliminary data.</text>
</comment>
<dbReference type="InterPro" id="IPR043129">
    <property type="entry name" value="ATPase_NBD"/>
</dbReference>
<dbReference type="EMBL" id="JAPJZI010000001">
    <property type="protein sequence ID" value="MDA5400566.1"/>
    <property type="molecule type" value="Genomic_DNA"/>
</dbReference>
<organism evidence="2 3">
    <name type="scientific">Hoeflea prorocentri</name>
    <dbReference type="NCBI Taxonomy" id="1922333"/>
    <lineage>
        <taxon>Bacteria</taxon>
        <taxon>Pseudomonadati</taxon>
        <taxon>Pseudomonadota</taxon>
        <taxon>Alphaproteobacteria</taxon>
        <taxon>Hyphomicrobiales</taxon>
        <taxon>Rhizobiaceae</taxon>
        <taxon>Hoeflea</taxon>
    </lineage>
</organism>
<keyword evidence="3" id="KW-1185">Reference proteome</keyword>
<protein>
    <submittedName>
        <fullName evidence="2">tRNA (Adenosine(37)-N6)-threonylcarbamoyltransferase complex dimerization subunit type 1 TsaB</fullName>
        <ecNumber evidence="2">2.3.1.234</ecNumber>
    </submittedName>
</protein>
<dbReference type="CDD" id="cd24032">
    <property type="entry name" value="ASKHA_NBD_TsaB"/>
    <property type="match status" value="1"/>
</dbReference>
<dbReference type="GO" id="GO:0061711">
    <property type="term" value="F:tRNA N(6)-L-threonylcarbamoyladenine synthase activity"/>
    <property type="evidence" value="ECO:0007669"/>
    <property type="project" value="UniProtKB-EC"/>
</dbReference>
<reference evidence="2" key="1">
    <citation type="submission" date="2022-11" db="EMBL/GenBank/DDBJ databases">
        <title>Draft genome sequence of Hoeflea poritis E7-10 and Hoeflea prorocentri PM5-8, separated from scleractinian coral Porites lutea and marine dinoflagellate.</title>
        <authorList>
            <person name="Zhang G."/>
            <person name="Wei Q."/>
            <person name="Cai L."/>
        </authorList>
    </citation>
    <scope>NUCLEOTIDE SEQUENCE</scope>
    <source>
        <strain evidence="2">PM5-8</strain>
    </source>
</reference>
<keyword evidence="2" id="KW-0808">Transferase</keyword>
<dbReference type="EC" id="2.3.1.234" evidence="2"/>
<dbReference type="GO" id="GO:0002949">
    <property type="term" value="P:tRNA threonylcarbamoyladenosine modification"/>
    <property type="evidence" value="ECO:0007669"/>
    <property type="project" value="InterPro"/>
</dbReference>
<dbReference type="InterPro" id="IPR000905">
    <property type="entry name" value="Gcp-like_dom"/>
</dbReference>
<dbReference type="Gene3D" id="3.30.420.40">
    <property type="match status" value="2"/>
</dbReference>
<dbReference type="GO" id="GO:0005829">
    <property type="term" value="C:cytosol"/>
    <property type="evidence" value="ECO:0007669"/>
    <property type="project" value="TreeGrafter"/>
</dbReference>
<feature type="domain" description="Gcp-like" evidence="1">
    <location>
        <begin position="34"/>
        <end position="132"/>
    </location>
</feature>
<sequence length="224" mass="22644">MITLAVDTSAGDCAACICDSSERGELGRSVEHIGRGHAERLFPVIARAMNDAKVSYGDLERLGVCIGPGSFTGLRVGVSAMRGLSLALGIPLAGVSVFEALVFSARPGSPVLAVLDARRGEVYTQLFDGAGHPVGEAAAMLPSEAAQLAAEAGAMLLGSGAPLVIAEKGTLGVLSAEASADIGAIARLTAGASQPDAAPRPLYLRAADAKPQTGFAVSRQEAHP</sequence>
<keyword evidence="2" id="KW-0012">Acyltransferase</keyword>
<proteinExistence type="predicted"/>
<dbReference type="RefSeq" id="WP_267992224.1">
    <property type="nucleotide sequence ID" value="NZ_JAPJZI010000001.1"/>
</dbReference>
<gene>
    <name evidence="2" type="primary">tsaB</name>
    <name evidence="2" type="ORF">OQ273_18470</name>
</gene>
<dbReference type="NCBIfam" id="TIGR03725">
    <property type="entry name" value="T6A_YeaZ"/>
    <property type="match status" value="1"/>
</dbReference>
<evidence type="ECO:0000259" key="1">
    <source>
        <dbReference type="Pfam" id="PF00814"/>
    </source>
</evidence>
<dbReference type="PANTHER" id="PTHR11735:SF11">
    <property type="entry name" value="TRNA THREONYLCARBAMOYLADENOSINE BIOSYNTHESIS PROTEIN TSAB"/>
    <property type="match status" value="1"/>
</dbReference>
<evidence type="ECO:0000313" key="2">
    <source>
        <dbReference type="EMBL" id="MDA5400566.1"/>
    </source>
</evidence>
<dbReference type="SUPFAM" id="SSF53067">
    <property type="entry name" value="Actin-like ATPase domain"/>
    <property type="match status" value="2"/>
</dbReference>
<dbReference type="AlphaFoldDB" id="A0A9X3ULH8"/>
<dbReference type="PANTHER" id="PTHR11735">
    <property type="entry name" value="TRNA N6-ADENOSINE THREONYLCARBAMOYLTRANSFERASE"/>
    <property type="match status" value="1"/>
</dbReference>
<dbReference type="InterPro" id="IPR022496">
    <property type="entry name" value="T6A_TsaB"/>
</dbReference>
<evidence type="ECO:0000313" key="3">
    <source>
        <dbReference type="Proteomes" id="UP001151234"/>
    </source>
</evidence>
<name>A0A9X3ULH8_9HYPH</name>
<accession>A0A9X3ULH8</accession>
<dbReference type="Pfam" id="PF00814">
    <property type="entry name" value="TsaD"/>
    <property type="match status" value="1"/>
</dbReference>
<dbReference type="Proteomes" id="UP001151234">
    <property type="component" value="Unassembled WGS sequence"/>
</dbReference>